<protein>
    <submittedName>
        <fullName evidence="1">Uncharacterized protein</fullName>
    </submittedName>
</protein>
<evidence type="ECO:0000313" key="1">
    <source>
        <dbReference type="EMBL" id="AKF24889.1"/>
    </source>
</evidence>
<reference evidence="1 2" key="1">
    <citation type="submission" date="2015-04" db="EMBL/GenBank/DDBJ databases">
        <title>Complete genome sequence of Sulfurovum lithotrophicum ATCC BAA-797T.</title>
        <authorList>
            <person name="Ahn J."/>
            <person name="Park G."/>
            <person name="Jeon W."/>
            <person name="Jang Y."/>
            <person name="Jang M."/>
            <person name="Lee H."/>
            <person name="Lee H."/>
        </authorList>
    </citation>
    <scope>NUCLEOTIDE SEQUENCE [LARGE SCALE GENOMIC DNA]</scope>
    <source>
        <strain evidence="2">ATCC BAA-797 / 42BKT</strain>
    </source>
</reference>
<sequence length="287" mass="32517">MISGGITLMNFFITKAYFRVFIAVVLATVLCSAEEENSIYIETSNNINLKGQTSHPYGDNFNTGTLKLKYTTDTYAYSVNMTAYTQKYSELDSILTSKRRIDTLEFEVTKKVKIIQGKNYRCNINIGTQLLLSGDFGGAKLQNTIHEHTDSDEVEIPYSDDKHNVIGIQGEINYLYNINKYINIYSDLKSKIYSDTSNITSAEIGTLLTYRFIDFKLSLGAKHIKPIQQELVKILTINKNPHYIIGEVDIQLPKGISVNIGTLLDGDHPYGNNSNDPYSYFRIAYKF</sequence>
<organism evidence="1 2">
    <name type="scientific">Sulfurovum lithotrophicum</name>
    <dbReference type="NCBI Taxonomy" id="206403"/>
    <lineage>
        <taxon>Bacteria</taxon>
        <taxon>Pseudomonadati</taxon>
        <taxon>Campylobacterota</taxon>
        <taxon>Epsilonproteobacteria</taxon>
        <taxon>Campylobacterales</taxon>
        <taxon>Sulfurovaceae</taxon>
        <taxon>Sulfurovum</taxon>
    </lineage>
</organism>
<name>A0A7U4M191_9BACT</name>
<accession>A0A7U4M191</accession>
<dbReference type="EMBL" id="CP011308">
    <property type="protein sequence ID" value="AKF24889.1"/>
    <property type="molecule type" value="Genomic_DNA"/>
</dbReference>
<proteinExistence type="predicted"/>
<evidence type="ECO:0000313" key="2">
    <source>
        <dbReference type="Proteomes" id="UP000034444"/>
    </source>
</evidence>
<dbReference type="KEGG" id="slh:YH65_05420"/>
<dbReference type="Proteomes" id="UP000034444">
    <property type="component" value="Chromosome"/>
</dbReference>
<gene>
    <name evidence="1" type="ORF">YH65_05420</name>
</gene>
<dbReference type="AlphaFoldDB" id="A0A7U4M191"/>
<keyword evidence="2" id="KW-1185">Reference proteome</keyword>
<reference evidence="2" key="2">
    <citation type="journal article" date="2017" name="Stand. Genomic Sci.">
        <title>Complete genome sequence of the sulfur-oxidizing chemolithoautotrophic Sulfurovum lithotrophicum 42BKTT.</title>
        <authorList>
            <person name="Jeon W."/>
            <person name="Priscilla L."/>
            <person name="Park G."/>
            <person name="Lee H."/>
            <person name="Lee N."/>
            <person name="Lee D."/>
            <person name="Kwon H."/>
            <person name="Ahn I."/>
            <person name="Lee C."/>
            <person name="Lee H."/>
            <person name="Ahn J."/>
        </authorList>
    </citation>
    <scope>NUCLEOTIDE SEQUENCE [LARGE SCALE GENOMIC DNA]</scope>
    <source>
        <strain evidence="2">ATCC BAA-797 / 42BKT</strain>
    </source>
</reference>